<evidence type="ECO:0000259" key="1">
    <source>
        <dbReference type="PROSITE" id="PS50234"/>
    </source>
</evidence>
<dbReference type="EMBL" id="JADWYR010000001">
    <property type="protein sequence ID" value="MBG9376125.1"/>
    <property type="molecule type" value="Genomic_DNA"/>
</dbReference>
<dbReference type="InterPro" id="IPR021908">
    <property type="entry name" value="YfbK_C"/>
</dbReference>
<dbReference type="Pfam" id="PF00092">
    <property type="entry name" value="VWA"/>
    <property type="match status" value="1"/>
</dbReference>
<dbReference type="SMART" id="SM00327">
    <property type="entry name" value="VWA"/>
    <property type="match status" value="1"/>
</dbReference>
<dbReference type="Proteomes" id="UP000628448">
    <property type="component" value="Unassembled WGS sequence"/>
</dbReference>
<dbReference type="Gene3D" id="2.60.40.1120">
    <property type="entry name" value="Carboxypeptidase-like, regulatory domain"/>
    <property type="match status" value="1"/>
</dbReference>
<dbReference type="PROSITE" id="PS50234">
    <property type="entry name" value="VWFA"/>
    <property type="match status" value="1"/>
</dbReference>
<dbReference type="AlphaFoldDB" id="A0A931E227"/>
<dbReference type="SUPFAM" id="SSF49464">
    <property type="entry name" value="Carboxypeptidase regulatory domain-like"/>
    <property type="match status" value="1"/>
</dbReference>
<comment type="caution">
    <text evidence="2">The sequence shown here is derived from an EMBL/GenBank/DDBJ whole genome shotgun (WGS) entry which is preliminary data.</text>
</comment>
<name>A0A931E227_9BACT</name>
<dbReference type="PANTHER" id="PTHR10166">
    <property type="entry name" value="VOLTAGE-DEPENDENT CALCIUM CHANNEL SUBUNIT ALPHA-2/DELTA-RELATED"/>
    <property type="match status" value="1"/>
</dbReference>
<dbReference type="Pfam" id="PF12034">
    <property type="entry name" value="YfbK_C"/>
    <property type="match status" value="1"/>
</dbReference>
<evidence type="ECO:0000313" key="2">
    <source>
        <dbReference type="EMBL" id="MBG9376125.1"/>
    </source>
</evidence>
<accession>A0A931E227</accession>
<dbReference type="CDD" id="cd01465">
    <property type="entry name" value="vWA_subgroup"/>
    <property type="match status" value="1"/>
</dbReference>
<organism evidence="2 3">
    <name type="scientific">Panacibacter microcysteis</name>
    <dbReference type="NCBI Taxonomy" id="2793269"/>
    <lineage>
        <taxon>Bacteria</taxon>
        <taxon>Pseudomonadati</taxon>
        <taxon>Bacteroidota</taxon>
        <taxon>Chitinophagia</taxon>
        <taxon>Chitinophagales</taxon>
        <taxon>Chitinophagaceae</taxon>
        <taxon>Panacibacter</taxon>
    </lineage>
</organism>
<dbReference type="Pfam" id="PF12450">
    <property type="entry name" value="vWF_A"/>
    <property type="match status" value="1"/>
</dbReference>
<protein>
    <submittedName>
        <fullName evidence="2">von Willebrand factor type A domain-containing protein</fullName>
    </submittedName>
</protein>
<keyword evidence="3" id="KW-1185">Reference proteome</keyword>
<dbReference type="SUPFAM" id="SSF53300">
    <property type="entry name" value="vWA-like"/>
    <property type="match status" value="1"/>
</dbReference>
<dbReference type="InterPro" id="IPR036465">
    <property type="entry name" value="vWFA_dom_sf"/>
</dbReference>
<sequence>MRVGLLFIIACLFANPGHSQYYLRGIVKDENGQPVYHAKIFLSSKGTVPFYTGSSGAFGIPLSKPTDSVTFMADGFETFKTLADARKYTEYTIKFSSANSQLARHKLYSLLPAYSEDFSGNYNQQGETYTNLVENDFAAAERYPETGFALNINRASYSNIRRFLTNDMVVPRDAVRIEEMLNYFEFSENKNPRADTFSCSTQLTQAPWNYNNRLLFLQLQAPYINVEAAPAANLVFLIDVSGSMDHPNKLPLLKEAFKMLVNNLRDKDTVAVVVYGGFVGTYMQPISCRYKDSINQRIEQLVASGETPGSAAINTAYALAERMYNKAANNRIILATDGDFNVGQTTEKELENIIVQHRQSGIYLTCLGVGMGNYKDSKLEVLSKKGNGNFAYIDNIYEAEKVLIAEFAKTMYTVANNAYVNVYFNPYYVKSYRLIGYDNKKELLENNAGELEGGEVGSGHSITAVFEIVPVNEINDSIMLNNPEVNIAQLQLHYTLPQNGTSISKHFPVVNNYKPFSNASRNFRFAASVIMFGGLLKQSEIWQNYNWDDVIKTAAAAVSPGDHSQAEFLSLVEKAKTIYEPYKKKKKK</sequence>
<dbReference type="PANTHER" id="PTHR10166:SF37">
    <property type="entry name" value="STOLID, ISOFORM H"/>
    <property type="match status" value="1"/>
</dbReference>
<evidence type="ECO:0000313" key="3">
    <source>
        <dbReference type="Proteomes" id="UP000628448"/>
    </source>
</evidence>
<gene>
    <name evidence="2" type="ORF">I5907_07760</name>
</gene>
<dbReference type="InterPro" id="IPR051173">
    <property type="entry name" value="Ca_channel_alpha-2/delta"/>
</dbReference>
<feature type="domain" description="VWFA" evidence="1">
    <location>
        <begin position="233"/>
        <end position="411"/>
    </location>
</feature>
<dbReference type="InterPro" id="IPR008969">
    <property type="entry name" value="CarboxyPept-like_regulatory"/>
</dbReference>
<dbReference type="Gene3D" id="3.40.50.410">
    <property type="entry name" value="von Willebrand factor, type A domain"/>
    <property type="match status" value="1"/>
</dbReference>
<proteinExistence type="predicted"/>
<dbReference type="InterPro" id="IPR022156">
    <property type="entry name" value="Uncharacterised_YfbK_N"/>
</dbReference>
<reference evidence="2" key="1">
    <citation type="submission" date="2020-11" db="EMBL/GenBank/DDBJ databases">
        <title>Bacterial whole genome sequence for Panacibacter sp. DH6.</title>
        <authorList>
            <person name="Le V."/>
            <person name="Ko S."/>
            <person name="Ahn C.-Y."/>
            <person name="Oh H.-M."/>
        </authorList>
    </citation>
    <scope>NUCLEOTIDE SEQUENCE</scope>
    <source>
        <strain evidence="2">DH6</strain>
    </source>
</reference>
<dbReference type="RefSeq" id="WP_196990147.1">
    <property type="nucleotide sequence ID" value="NZ_JADWYR010000001.1"/>
</dbReference>
<dbReference type="InterPro" id="IPR002035">
    <property type="entry name" value="VWF_A"/>
</dbReference>